<evidence type="ECO:0000313" key="2">
    <source>
        <dbReference type="EMBL" id="VYU35631.1"/>
    </source>
</evidence>
<name>A0A6N3EAA1_MEDGN</name>
<reference evidence="2" key="1">
    <citation type="submission" date="2019-11" db="EMBL/GenBank/DDBJ databases">
        <authorList>
            <person name="Feng L."/>
        </authorList>
    </citation>
    <scope>NUCLEOTIDE SEQUENCE</scope>
    <source>
        <strain evidence="2">RgnavusLFYP36</strain>
    </source>
</reference>
<dbReference type="AlphaFoldDB" id="A0A6N3EAA1"/>
<protein>
    <submittedName>
        <fullName evidence="2">Uncharacterized protein</fullName>
    </submittedName>
</protein>
<reference evidence="1" key="2">
    <citation type="journal article" date="2020" name="Cell Host Microbe">
        <title>Functional and Genomic Variation between Human-Derived Isolates of Lachnospiraceae Reveals Inter- and Intra-Species Diversity.</title>
        <authorList>
            <person name="Sorbara M.T."/>
            <person name="Littmann E.R."/>
            <person name="Fontana E."/>
            <person name="Moody T.U."/>
            <person name="Kohout C.E."/>
            <person name="Gjonbalaj M."/>
            <person name="Eaton V."/>
            <person name="Seok R."/>
            <person name="Leiner I.M."/>
            <person name="Pamer E.G."/>
        </authorList>
    </citation>
    <scope>NUCLEOTIDE SEQUENCE</scope>
    <source>
        <strain evidence="1">MSK.15.32</strain>
    </source>
</reference>
<accession>A0A6N3EAA1</accession>
<dbReference type="EMBL" id="JAAIRV010000019">
    <property type="protein sequence ID" value="NSI58779.1"/>
    <property type="molecule type" value="Genomic_DNA"/>
</dbReference>
<sequence>MAMLLVICKDCGEESSLRGYIEKEDLRGTRYENLMDTITEEELNEFRVILSGSRNLKVFPGIFKNSWYSKNVS</sequence>
<dbReference type="Proteomes" id="UP001296580">
    <property type="component" value="Unassembled WGS sequence"/>
</dbReference>
<organism evidence="2">
    <name type="scientific">Mediterraneibacter gnavus</name>
    <name type="common">Ruminococcus gnavus</name>
    <dbReference type="NCBI Taxonomy" id="33038"/>
    <lineage>
        <taxon>Bacteria</taxon>
        <taxon>Bacillati</taxon>
        <taxon>Bacillota</taxon>
        <taxon>Clostridia</taxon>
        <taxon>Lachnospirales</taxon>
        <taxon>Lachnospiraceae</taxon>
        <taxon>Mediterraneibacter</taxon>
    </lineage>
</organism>
<proteinExistence type="predicted"/>
<evidence type="ECO:0000313" key="1">
    <source>
        <dbReference type="EMBL" id="NSI58779.1"/>
    </source>
</evidence>
<dbReference type="RefSeq" id="WP_156734331.1">
    <property type="nucleotide sequence ID" value="NZ_CACRUU010000075.1"/>
</dbReference>
<reference evidence="1" key="3">
    <citation type="submission" date="2020-02" db="EMBL/GenBank/DDBJ databases">
        <authorList>
            <person name="Littmann E."/>
            <person name="Sorbara M."/>
        </authorList>
    </citation>
    <scope>NUCLEOTIDE SEQUENCE</scope>
    <source>
        <strain evidence="1">MSK.15.32</strain>
    </source>
</reference>
<dbReference type="EMBL" id="CACRUU010000075">
    <property type="protein sequence ID" value="VYU35631.1"/>
    <property type="molecule type" value="Genomic_DNA"/>
</dbReference>
<gene>
    <name evidence="1" type="ORF">G4993_10270</name>
    <name evidence="2" type="ORF">RGLFYP36_01267</name>
</gene>